<dbReference type="InterPro" id="IPR000100">
    <property type="entry name" value="RNase_P"/>
</dbReference>
<dbReference type="SUPFAM" id="SSF54211">
    <property type="entry name" value="Ribosomal protein S5 domain 2-like"/>
    <property type="match status" value="1"/>
</dbReference>
<protein>
    <recommendedName>
        <fullName evidence="6 7">Ribonuclease P protein component</fullName>
        <shortName evidence="6">RNase P protein</shortName>
        <shortName evidence="6">RNaseP protein</shortName>
        <ecNumber evidence="6 7">3.1.26.5</ecNumber>
    </recommendedName>
    <alternativeName>
        <fullName evidence="6">Protein C5</fullName>
    </alternativeName>
</protein>
<keyword evidence="4 6" id="KW-0378">Hydrolase</keyword>
<evidence type="ECO:0000313" key="8">
    <source>
        <dbReference type="EMBL" id="PIW96931.1"/>
    </source>
</evidence>
<evidence type="ECO:0000256" key="7">
    <source>
        <dbReference type="NCBIfam" id="TIGR00188"/>
    </source>
</evidence>
<reference evidence="9" key="1">
    <citation type="submission" date="2017-09" db="EMBL/GenBank/DDBJ databases">
        <title>Depth-based differentiation of microbial function through sediment-hosted aquifers and enrichment of novel symbionts in the deep terrestrial subsurface.</title>
        <authorList>
            <person name="Probst A.J."/>
            <person name="Ladd B."/>
            <person name="Jarett J.K."/>
            <person name="Geller-Mcgrath D.E."/>
            <person name="Sieber C.M.K."/>
            <person name="Emerson J.B."/>
            <person name="Anantharaman K."/>
            <person name="Thomas B.C."/>
            <person name="Malmstrom R."/>
            <person name="Stieglmeier M."/>
            <person name="Klingl A."/>
            <person name="Woyke T."/>
            <person name="Ryan C.M."/>
            <person name="Banfield J.F."/>
        </authorList>
    </citation>
    <scope>NUCLEOTIDE SEQUENCE [LARGE SCALE GENOMIC DNA]</scope>
</reference>
<dbReference type="HAMAP" id="MF_00227">
    <property type="entry name" value="RNase_P"/>
    <property type="match status" value="1"/>
</dbReference>
<evidence type="ECO:0000256" key="5">
    <source>
        <dbReference type="ARBA" id="ARBA00022884"/>
    </source>
</evidence>
<gene>
    <name evidence="6 8" type="primary">rnpA</name>
    <name evidence="8" type="ORF">COZ82_02350</name>
</gene>
<evidence type="ECO:0000256" key="4">
    <source>
        <dbReference type="ARBA" id="ARBA00022801"/>
    </source>
</evidence>
<comment type="function">
    <text evidence="6">RNaseP catalyzes the removal of the 5'-leader sequence from pre-tRNA to produce the mature 5'-terminus. It can also cleave other RNA substrates such as 4.5S RNA. The protein component plays an auxiliary but essential role in vivo by binding to the 5'-leader sequence and broadening the substrate specificity of the ribozyme.</text>
</comment>
<evidence type="ECO:0000313" key="9">
    <source>
        <dbReference type="Proteomes" id="UP000230837"/>
    </source>
</evidence>
<keyword evidence="2 6" id="KW-0540">Nuclease</keyword>
<sequence>MFNKKQRLSRSQFTEYFKKGKRFQTPELALVYNIGTPFSMSVVVGKKVFKNAVDRNRLRRRIYSASKRYFDTKGVFSGSYIIITKPPASKLTRLGTIIVTEQILSKITDRTTS</sequence>
<dbReference type="Pfam" id="PF00825">
    <property type="entry name" value="Ribonuclease_P"/>
    <property type="match status" value="1"/>
</dbReference>
<evidence type="ECO:0000256" key="3">
    <source>
        <dbReference type="ARBA" id="ARBA00022759"/>
    </source>
</evidence>
<dbReference type="NCBIfam" id="TIGR00188">
    <property type="entry name" value="rnpA"/>
    <property type="match status" value="1"/>
</dbReference>
<evidence type="ECO:0000256" key="2">
    <source>
        <dbReference type="ARBA" id="ARBA00022722"/>
    </source>
</evidence>
<dbReference type="InterPro" id="IPR014721">
    <property type="entry name" value="Ribsml_uS5_D2-typ_fold_subgr"/>
</dbReference>
<accession>A0A2M7INQ9</accession>
<dbReference type="Gene3D" id="3.30.230.10">
    <property type="match status" value="1"/>
</dbReference>
<name>A0A2M7INQ9_9BACT</name>
<evidence type="ECO:0000256" key="6">
    <source>
        <dbReference type="HAMAP-Rule" id="MF_00227"/>
    </source>
</evidence>
<dbReference type="EC" id="3.1.26.5" evidence="6 7"/>
<dbReference type="GO" id="GO:0004526">
    <property type="term" value="F:ribonuclease P activity"/>
    <property type="evidence" value="ECO:0007669"/>
    <property type="project" value="UniProtKB-UniRule"/>
</dbReference>
<dbReference type="InterPro" id="IPR020568">
    <property type="entry name" value="Ribosomal_Su5_D2-typ_SF"/>
</dbReference>
<organism evidence="8 9">
    <name type="scientific">Candidatus Kaiserbacteria bacterium CG_4_8_14_3_um_filter_38_9</name>
    <dbReference type="NCBI Taxonomy" id="1974599"/>
    <lineage>
        <taxon>Bacteria</taxon>
        <taxon>Candidatus Kaiseribacteriota</taxon>
    </lineage>
</organism>
<dbReference type="GO" id="GO:0000049">
    <property type="term" value="F:tRNA binding"/>
    <property type="evidence" value="ECO:0007669"/>
    <property type="project" value="UniProtKB-UniRule"/>
</dbReference>
<keyword evidence="5 6" id="KW-0694">RNA-binding</keyword>
<comment type="caution">
    <text evidence="8">The sequence shown here is derived from an EMBL/GenBank/DDBJ whole genome shotgun (WGS) entry which is preliminary data.</text>
</comment>
<proteinExistence type="inferred from homology"/>
<comment type="similarity">
    <text evidence="6">Belongs to the RnpA family.</text>
</comment>
<evidence type="ECO:0000256" key="1">
    <source>
        <dbReference type="ARBA" id="ARBA00022694"/>
    </source>
</evidence>
<comment type="subunit">
    <text evidence="6">Consists of a catalytic RNA component (M1 or rnpB) and a protein subunit.</text>
</comment>
<keyword evidence="3 6" id="KW-0255">Endonuclease</keyword>
<comment type="catalytic activity">
    <reaction evidence="6">
        <text>Endonucleolytic cleavage of RNA, removing 5'-extranucleotides from tRNA precursor.</text>
        <dbReference type="EC" id="3.1.26.5"/>
    </reaction>
</comment>
<dbReference type="EMBL" id="PFHR01000125">
    <property type="protein sequence ID" value="PIW96931.1"/>
    <property type="molecule type" value="Genomic_DNA"/>
</dbReference>
<dbReference type="GO" id="GO:0001682">
    <property type="term" value="P:tRNA 5'-leader removal"/>
    <property type="evidence" value="ECO:0007669"/>
    <property type="project" value="UniProtKB-UniRule"/>
</dbReference>
<dbReference type="AlphaFoldDB" id="A0A2M7INQ9"/>
<dbReference type="Proteomes" id="UP000230837">
    <property type="component" value="Unassembled WGS sequence"/>
</dbReference>
<keyword evidence="1 6" id="KW-0819">tRNA processing</keyword>